<organism evidence="2 3">
    <name type="scientific">Kitasatospora misakiensis</name>
    <dbReference type="NCBI Taxonomy" id="67330"/>
    <lineage>
        <taxon>Bacteria</taxon>
        <taxon>Bacillati</taxon>
        <taxon>Actinomycetota</taxon>
        <taxon>Actinomycetes</taxon>
        <taxon>Kitasatosporales</taxon>
        <taxon>Streptomycetaceae</taxon>
        <taxon>Kitasatospora</taxon>
    </lineage>
</organism>
<feature type="compositionally biased region" description="Basic and acidic residues" evidence="1">
    <location>
        <begin position="82"/>
        <end position="93"/>
    </location>
</feature>
<dbReference type="EMBL" id="JBHSOF010000047">
    <property type="protein sequence ID" value="MFC5666922.1"/>
    <property type="molecule type" value="Genomic_DNA"/>
</dbReference>
<accession>A0ABW0X8L8</accession>
<protein>
    <submittedName>
        <fullName evidence="2">Uncharacterized protein</fullName>
    </submittedName>
</protein>
<proteinExistence type="predicted"/>
<reference evidence="3" key="1">
    <citation type="journal article" date="2019" name="Int. J. Syst. Evol. Microbiol.">
        <title>The Global Catalogue of Microorganisms (GCM) 10K type strain sequencing project: providing services to taxonomists for standard genome sequencing and annotation.</title>
        <authorList>
            <consortium name="The Broad Institute Genomics Platform"/>
            <consortium name="The Broad Institute Genome Sequencing Center for Infectious Disease"/>
            <person name="Wu L."/>
            <person name="Ma J."/>
        </authorList>
    </citation>
    <scope>NUCLEOTIDE SEQUENCE [LARGE SCALE GENOMIC DNA]</scope>
    <source>
        <strain evidence="3">CGMCC 4.1437</strain>
    </source>
</reference>
<dbReference type="RefSeq" id="WP_380228608.1">
    <property type="nucleotide sequence ID" value="NZ_JBHSOF010000047.1"/>
</dbReference>
<gene>
    <name evidence="2" type="ORF">ACFP3U_28635</name>
</gene>
<keyword evidence="3" id="KW-1185">Reference proteome</keyword>
<name>A0ABW0X8L8_9ACTN</name>
<dbReference type="Proteomes" id="UP001595975">
    <property type="component" value="Unassembled WGS sequence"/>
</dbReference>
<sequence>MTFAAEVLPMLAEIGAGQLPEPPEADDGNPWAAGDCWLYCGRTSVRVLWLGPVTAAGGVTAGLLACADCISTLHGKAVAAMTKRDNRPTEPAHRARHARPRSSWTTRLRS</sequence>
<evidence type="ECO:0000313" key="3">
    <source>
        <dbReference type="Proteomes" id="UP001595975"/>
    </source>
</evidence>
<evidence type="ECO:0000256" key="1">
    <source>
        <dbReference type="SAM" id="MobiDB-lite"/>
    </source>
</evidence>
<evidence type="ECO:0000313" key="2">
    <source>
        <dbReference type="EMBL" id="MFC5666922.1"/>
    </source>
</evidence>
<comment type="caution">
    <text evidence="2">The sequence shown here is derived from an EMBL/GenBank/DDBJ whole genome shotgun (WGS) entry which is preliminary data.</text>
</comment>
<feature type="region of interest" description="Disordered" evidence="1">
    <location>
        <begin position="80"/>
        <end position="110"/>
    </location>
</feature>